<dbReference type="InterPro" id="IPR052195">
    <property type="entry name" value="Bact_Alkyl/Aryl-Sulfatase"/>
</dbReference>
<evidence type="ECO:0000259" key="1">
    <source>
        <dbReference type="SMART" id="SM00849"/>
    </source>
</evidence>
<comment type="caution">
    <text evidence="2">The sequence shown here is derived from an EMBL/GenBank/DDBJ whole genome shotgun (WGS) entry which is preliminary data.</text>
</comment>
<gene>
    <name evidence="2" type="ORF">ACFFRE_07230</name>
</gene>
<proteinExistence type="predicted"/>
<reference evidence="2 3" key="1">
    <citation type="submission" date="2024-09" db="EMBL/GenBank/DDBJ databases">
        <authorList>
            <person name="Sun Q."/>
            <person name="Mori K."/>
        </authorList>
    </citation>
    <scope>NUCLEOTIDE SEQUENCE [LARGE SCALE GENOMIC DNA]</scope>
    <source>
        <strain evidence="2 3">JCM 15389</strain>
    </source>
</reference>
<dbReference type="Pfam" id="PF14863">
    <property type="entry name" value="Alkyl_sulf_dimr"/>
    <property type="match status" value="1"/>
</dbReference>
<dbReference type="InterPro" id="IPR029228">
    <property type="entry name" value="Alkyl_sulf_dimr"/>
</dbReference>
<dbReference type="Gene3D" id="3.60.15.10">
    <property type="entry name" value="Ribonuclease Z/Hydroxyacylglutathione hydrolase-like"/>
    <property type="match status" value="1"/>
</dbReference>
<protein>
    <submittedName>
        <fullName evidence="2">Alkyl sulfatase dimerization domain-containing protein</fullName>
    </submittedName>
</protein>
<dbReference type="Gene3D" id="1.25.40.880">
    <property type="entry name" value="Alkyl sulfatase, dimerisation domain"/>
    <property type="match status" value="1"/>
</dbReference>
<sequence>MHEEHPVRPIERRQAEEIADGVLFMKSVASATTIDTGDGLVMLDTGGLFDREILHQQVRRWRPTSPLTEAVYSHHHVDHVFGTAPFEAEAAERGWAAPRVIAQRDVPAHFARYQRTAGWNAAINQRQFGLPSEELSWPVDYRFPDVLYHDALTFQRGGLTFELHHARGETDDATWTWVPELRLLHPGDLFIWAVPNAGNPQKVQRYLSDWAVALRQMAALGAELLVPGHGLPVFGAERIATALLETAELLEAIEDQVLALMNQGACLDQILHQVEVPARLRDRPYLQPVYDHPQFLVRSVWRRYGGWWDGEPDQLLPAPRAAQARVWVDLAGGLEPVLTRARALAEAGDPQMACHLVEMAVLAEPTAAEAHELRAEVYERWAAEQRSSMARNILRHAARSSAQGRRDLAGPS</sequence>
<dbReference type="PANTHER" id="PTHR43223">
    <property type="entry name" value="ALKYL/ARYL-SULFATASE"/>
    <property type="match status" value="1"/>
</dbReference>
<dbReference type="PANTHER" id="PTHR43223:SF2">
    <property type="entry name" value="METALLO-BETA-LACTAMASE DOMAIN-CONTAINING PROTEIN"/>
    <property type="match status" value="1"/>
</dbReference>
<dbReference type="SUPFAM" id="SSF56281">
    <property type="entry name" value="Metallo-hydrolase/oxidoreductase"/>
    <property type="match status" value="1"/>
</dbReference>
<accession>A0ABV6C2M1</accession>
<dbReference type="InterPro" id="IPR036866">
    <property type="entry name" value="RibonucZ/Hydroxyglut_hydro"/>
</dbReference>
<dbReference type="Pfam" id="PF00753">
    <property type="entry name" value="Lactamase_B"/>
    <property type="match status" value="1"/>
</dbReference>
<keyword evidence="3" id="KW-1185">Reference proteome</keyword>
<dbReference type="Proteomes" id="UP001589788">
    <property type="component" value="Unassembled WGS sequence"/>
</dbReference>
<evidence type="ECO:0000313" key="3">
    <source>
        <dbReference type="Proteomes" id="UP001589788"/>
    </source>
</evidence>
<name>A0ABV6C2M1_9ACTN</name>
<dbReference type="InterPro" id="IPR001279">
    <property type="entry name" value="Metallo-B-lactamas"/>
</dbReference>
<evidence type="ECO:0000313" key="2">
    <source>
        <dbReference type="EMBL" id="MFC0081938.1"/>
    </source>
</evidence>
<dbReference type="SMART" id="SM00849">
    <property type="entry name" value="Lactamase_B"/>
    <property type="match status" value="1"/>
</dbReference>
<dbReference type="InterPro" id="IPR038536">
    <property type="entry name" value="Alkyl/aryl-sulf_dimr_sf"/>
</dbReference>
<organism evidence="2 3">
    <name type="scientific">Aciditerrimonas ferrireducens</name>
    <dbReference type="NCBI Taxonomy" id="667306"/>
    <lineage>
        <taxon>Bacteria</taxon>
        <taxon>Bacillati</taxon>
        <taxon>Actinomycetota</taxon>
        <taxon>Acidimicrobiia</taxon>
        <taxon>Acidimicrobiales</taxon>
        <taxon>Acidimicrobiaceae</taxon>
        <taxon>Aciditerrimonas</taxon>
    </lineage>
</organism>
<dbReference type="RefSeq" id="WP_377789285.1">
    <property type="nucleotide sequence ID" value="NZ_JBHLYQ010000058.1"/>
</dbReference>
<feature type="domain" description="Metallo-beta-lactamase" evidence="1">
    <location>
        <begin position="28"/>
        <end position="229"/>
    </location>
</feature>
<dbReference type="EMBL" id="JBHLYQ010000058">
    <property type="protein sequence ID" value="MFC0081938.1"/>
    <property type="molecule type" value="Genomic_DNA"/>
</dbReference>